<sequence>MAGNIHEKLENQECAVSSLLHIPKMSKFITIWIASLLSGIGSGITRFVLDLHVYQTTNSITQFTLVATFAVMPGLILSPVVSVFIDRYKKKLPIIILCELASAAIVLLALFLYMKEMLIVWVVYGLVITLSALSSFQFPVLTTLITLFVPEQHYVRMNALLELREAAVKIFSPILASFLVALILMEGVLILDVGTFVVAVLIILLVREPGIAPLRKESTGKKEGFLVQITQGTRFIKNNHGLRGLLIIFAISNITVGMYTILIIPMIPDDFSVFVVGMFLSAGGFGMLSGSLLMSIWGGPSNQITGIFFFRLLGGGSIILTGLFQDTWWTGLAFFGFFAGMAMVGSCNGGLWQKAVPLNMQGRVTALRRLIAWITLPFGYMLAGPIIEIAIAPWLDGMETPFLTNILGSGKKGAINLLYVIAGLMHLAITFIGFSFSSVRNLGKT</sequence>
<dbReference type="Gene3D" id="1.20.1250.20">
    <property type="entry name" value="MFS general substrate transporter like domains"/>
    <property type="match status" value="1"/>
</dbReference>
<evidence type="ECO:0000313" key="9">
    <source>
        <dbReference type="EMBL" id="VFK48652.1"/>
    </source>
</evidence>
<dbReference type="PANTHER" id="PTHR43266">
    <property type="entry name" value="MACROLIDE-EFFLUX PROTEIN"/>
    <property type="match status" value="1"/>
</dbReference>
<keyword evidence="2" id="KW-0813">Transport</keyword>
<feature type="transmembrane region" description="Helical" evidence="7">
    <location>
        <begin position="308"/>
        <end position="325"/>
    </location>
</feature>
<keyword evidence="5 7" id="KW-1133">Transmembrane helix</keyword>
<dbReference type="InterPro" id="IPR036259">
    <property type="entry name" value="MFS_trans_sf"/>
</dbReference>
<dbReference type="Pfam" id="PF07690">
    <property type="entry name" value="MFS_1"/>
    <property type="match status" value="1"/>
</dbReference>
<feature type="transmembrane region" description="Helical" evidence="7">
    <location>
        <begin position="244"/>
        <end position="267"/>
    </location>
</feature>
<dbReference type="GO" id="GO:0022857">
    <property type="term" value="F:transmembrane transporter activity"/>
    <property type="evidence" value="ECO:0007669"/>
    <property type="project" value="InterPro"/>
</dbReference>
<dbReference type="SUPFAM" id="SSF103473">
    <property type="entry name" value="MFS general substrate transporter"/>
    <property type="match status" value="1"/>
</dbReference>
<proteinExistence type="predicted"/>
<organism evidence="9">
    <name type="scientific">Candidatus Kentrum sp. SD</name>
    <dbReference type="NCBI Taxonomy" id="2126332"/>
    <lineage>
        <taxon>Bacteria</taxon>
        <taxon>Pseudomonadati</taxon>
        <taxon>Pseudomonadota</taxon>
        <taxon>Gammaproteobacteria</taxon>
        <taxon>Candidatus Kentrum</taxon>
    </lineage>
</organism>
<keyword evidence="4 7" id="KW-0812">Transmembrane</keyword>
<dbReference type="EMBL" id="CAADFU010000134">
    <property type="protein sequence ID" value="VFK48652.1"/>
    <property type="molecule type" value="Genomic_DNA"/>
</dbReference>
<evidence type="ECO:0000256" key="3">
    <source>
        <dbReference type="ARBA" id="ARBA00022475"/>
    </source>
</evidence>
<evidence type="ECO:0000256" key="5">
    <source>
        <dbReference type="ARBA" id="ARBA00022989"/>
    </source>
</evidence>
<comment type="subcellular location">
    <subcellularLocation>
        <location evidence="1">Cell membrane</location>
        <topology evidence="1">Multi-pass membrane protein</topology>
    </subcellularLocation>
</comment>
<dbReference type="InterPro" id="IPR011701">
    <property type="entry name" value="MFS"/>
</dbReference>
<evidence type="ECO:0000256" key="1">
    <source>
        <dbReference type="ARBA" id="ARBA00004651"/>
    </source>
</evidence>
<evidence type="ECO:0000256" key="2">
    <source>
        <dbReference type="ARBA" id="ARBA00022448"/>
    </source>
</evidence>
<feature type="transmembrane region" description="Helical" evidence="7">
    <location>
        <begin position="92"/>
        <end position="113"/>
    </location>
</feature>
<reference evidence="9" key="1">
    <citation type="submission" date="2019-02" db="EMBL/GenBank/DDBJ databases">
        <authorList>
            <person name="Gruber-Vodicka R. H."/>
            <person name="Seah K. B. B."/>
        </authorList>
    </citation>
    <scope>NUCLEOTIDE SEQUENCE</scope>
    <source>
        <strain evidence="10">BECK_S127</strain>
        <strain evidence="9">BECK_S1320</strain>
        <strain evidence="8">BECK_S1321</strain>
    </source>
</reference>
<evidence type="ECO:0000313" key="8">
    <source>
        <dbReference type="EMBL" id="VFK43053.1"/>
    </source>
</evidence>
<gene>
    <name evidence="10" type="ORF">BECKSD772D_GA0070982_11223</name>
    <name evidence="9" type="ORF">BECKSD772E_GA0070983_11347</name>
    <name evidence="8" type="ORF">BECKSD772F_GA0070984_11362</name>
</gene>
<feature type="transmembrane region" description="Helical" evidence="7">
    <location>
        <begin position="28"/>
        <end position="48"/>
    </location>
</feature>
<feature type="transmembrane region" description="Helical" evidence="7">
    <location>
        <begin position="166"/>
        <end position="183"/>
    </location>
</feature>
<dbReference type="PANTHER" id="PTHR43266:SF2">
    <property type="entry name" value="MAJOR FACILITATOR SUPERFAMILY (MFS) PROFILE DOMAIN-CONTAINING PROTEIN"/>
    <property type="match status" value="1"/>
</dbReference>
<evidence type="ECO:0000313" key="10">
    <source>
        <dbReference type="EMBL" id="VFK80512.1"/>
    </source>
</evidence>
<evidence type="ECO:0000256" key="7">
    <source>
        <dbReference type="SAM" id="Phobius"/>
    </source>
</evidence>
<feature type="transmembrane region" description="Helical" evidence="7">
    <location>
        <begin position="119"/>
        <end position="145"/>
    </location>
</feature>
<feature type="transmembrane region" description="Helical" evidence="7">
    <location>
        <begin position="371"/>
        <end position="395"/>
    </location>
</feature>
<evidence type="ECO:0000256" key="6">
    <source>
        <dbReference type="ARBA" id="ARBA00023136"/>
    </source>
</evidence>
<dbReference type="CDD" id="cd06173">
    <property type="entry name" value="MFS_MefA_like"/>
    <property type="match status" value="1"/>
</dbReference>
<keyword evidence="6 7" id="KW-0472">Membrane</keyword>
<name>A0A450Z4F8_9GAMM</name>
<dbReference type="EMBL" id="CAADHB010000122">
    <property type="protein sequence ID" value="VFK80512.1"/>
    <property type="molecule type" value="Genomic_DNA"/>
</dbReference>
<accession>A0A450Z4F8</accession>
<keyword evidence="3" id="KW-1003">Cell membrane</keyword>
<dbReference type="EMBL" id="CAADFR010000136">
    <property type="protein sequence ID" value="VFK43053.1"/>
    <property type="molecule type" value="Genomic_DNA"/>
</dbReference>
<feature type="transmembrane region" description="Helical" evidence="7">
    <location>
        <begin position="273"/>
        <end position="296"/>
    </location>
</feature>
<feature type="transmembrane region" description="Helical" evidence="7">
    <location>
        <begin position="60"/>
        <end position="85"/>
    </location>
</feature>
<dbReference type="GO" id="GO:0005886">
    <property type="term" value="C:plasma membrane"/>
    <property type="evidence" value="ECO:0007669"/>
    <property type="project" value="UniProtKB-SubCell"/>
</dbReference>
<protein>
    <submittedName>
        <fullName evidence="9">Major Facilitator Superfamily protein</fullName>
    </submittedName>
</protein>
<feature type="transmembrane region" description="Helical" evidence="7">
    <location>
        <begin position="415"/>
        <end position="436"/>
    </location>
</feature>
<dbReference type="AlphaFoldDB" id="A0A450Z4F8"/>
<feature type="transmembrane region" description="Helical" evidence="7">
    <location>
        <begin position="189"/>
        <end position="206"/>
    </location>
</feature>
<evidence type="ECO:0000256" key="4">
    <source>
        <dbReference type="ARBA" id="ARBA00022692"/>
    </source>
</evidence>
<feature type="transmembrane region" description="Helical" evidence="7">
    <location>
        <begin position="331"/>
        <end position="351"/>
    </location>
</feature>